<comment type="caution">
    <text evidence="1">The sequence shown here is derived from an EMBL/GenBank/DDBJ whole genome shotgun (WGS) entry which is preliminary data.</text>
</comment>
<keyword evidence="2" id="KW-1185">Reference proteome</keyword>
<proteinExistence type="predicted"/>
<protein>
    <submittedName>
        <fullName evidence="1">Uncharacterized protein</fullName>
    </submittedName>
</protein>
<dbReference type="EMBL" id="LVVY01000062">
    <property type="protein sequence ID" value="OAM79647.1"/>
    <property type="molecule type" value="Genomic_DNA"/>
</dbReference>
<dbReference type="STRING" id="1770058.A3840_02800"/>
<gene>
    <name evidence="1" type="ORF">A3840_02800</name>
</gene>
<name>A0A178I5I4_9HYPH</name>
<dbReference type="Proteomes" id="UP000078389">
    <property type="component" value="Unassembled WGS sequence"/>
</dbReference>
<organism evidence="1 2">
    <name type="scientific">Devosia elaeis</name>
    <dbReference type="NCBI Taxonomy" id="1770058"/>
    <lineage>
        <taxon>Bacteria</taxon>
        <taxon>Pseudomonadati</taxon>
        <taxon>Pseudomonadota</taxon>
        <taxon>Alphaproteobacteria</taxon>
        <taxon>Hyphomicrobiales</taxon>
        <taxon>Devosiaceae</taxon>
        <taxon>Devosia</taxon>
    </lineage>
</organism>
<sequence>MMFPFEESVELGATNSGQAIGGTENAASCGVTDDGDTGLVTCRQFKAMTGEAGAEVVTIGAGRPCQPDMLAGQSQIDAVAFPSLVSLNAIGRNGLRPVPKSACQTARKFVVALASQSGENGHVMCASDDGMAELEFEQSGNFLMPCTVETG</sequence>
<evidence type="ECO:0000313" key="2">
    <source>
        <dbReference type="Proteomes" id="UP000078389"/>
    </source>
</evidence>
<accession>A0A178I5I4</accession>
<reference evidence="1 2" key="1">
    <citation type="submission" date="2016-03" db="EMBL/GenBank/DDBJ databases">
        <title>Genome sequencing of Devosia sp. S37.</title>
        <authorList>
            <person name="Mohd Nor M."/>
        </authorList>
    </citation>
    <scope>NUCLEOTIDE SEQUENCE [LARGE SCALE GENOMIC DNA]</scope>
    <source>
        <strain evidence="1 2">S37</strain>
    </source>
</reference>
<evidence type="ECO:0000313" key="1">
    <source>
        <dbReference type="EMBL" id="OAM79647.1"/>
    </source>
</evidence>
<dbReference type="AlphaFoldDB" id="A0A178I5I4"/>